<name>A0ABP5V5L6_9ACTN</name>
<accession>A0ABP5V5L6</accession>
<dbReference type="InterPro" id="IPR050109">
    <property type="entry name" value="HTH-type_TetR-like_transc_reg"/>
</dbReference>
<dbReference type="InterPro" id="IPR009057">
    <property type="entry name" value="Homeodomain-like_sf"/>
</dbReference>
<keyword evidence="2 4" id="KW-0238">DNA-binding</keyword>
<dbReference type="InterPro" id="IPR036271">
    <property type="entry name" value="Tet_transcr_reg_TetR-rel_C_sf"/>
</dbReference>
<dbReference type="InterPro" id="IPR001647">
    <property type="entry name" value="HTH_TetR"/>
</dbReference>
<evidence type="ECO:0000313" key="7">
    <source>
        <dbReference type="Proteomes" id="UP001501444"/>
    </source>
</evidence>
<evidence type="ECO:0000313" key="6">
    <source>
        <dbReference type="EMBL" id="GAA2394766.1"/>
    </source>
</evidence>
<evidence type="ECO:0000256" key="3">
    <source>
        <dbReference type="ARBA" id="ARBA00023163"/>
    </source>
</evidence>
<evidence type="ECO:0000256" key="4">
    <source>
        <dbReference type="PROSITE-ProRule" id="PRU00335"/>
    </source>
</evidence>
<feature type="domain" description="HTH tetR-type" evidence="5">
    <location>
        <begin position="14"/>
        <end position="74"/>
    </location>
</feature>
<keyword evidence="1" id="KW-0805">Transcription regulation</keyword>
<reference evidence="7" key="1">
    <citation type="journal article" date="2019" name="Int. J. Syst. Evol. Microbiol.">
        <title>The Global Catalogue of Microorganisms (GCM) 10K type strain sequencing project: providing services to taxonomists for standard genome sequencing and annotation.</title>
        <authorList>
            <consortium name="The Broad Institute Genomics Platform"/>
            <consortium name="The Broad Institute Genome Sequencing Center for Infectious Disease"/>
            <person name="Wu L."/>
            <person name="Ma J."/>
        </authorList>
    </citation>
    <scope>NUCLEOTIDE SEQUENCE [LARGE SCALE GENOMIC DNA]</scope>
    <source>
        <strain evidence="7">JCM 3272</strain>
    </source>
</reference>
<dbReference type="InterPro" id="IPR011075">
    <property type="entry name" value="TetR_C"/>
</dbReference>
<dbReference type="SUPFAM" id="SSF46689">
    <property type="entry name" value="Homeodomain-like"/>
    <property type="match status" value="1"/>
</dbReference>
<evidence type="ECO:0000256" key="1">
    <source>
        <dbReference type="ARBA" id="ARBA00023015"/>
    </source>
</evidence>
<gene>
    <name evidence="6" type="ORF">GCM10010170_108960</name>
</gene>
<evidence type="ECO:0000259" key="5">
    <source>
        <dbReference type="PROSITE" id="PS50977"/>
    </source>
</evidence>
<dbReference type="Gene3D" id="1.10.357.10">
    <property type="entry name" value="Tetracycline Repressor, domain 2"/>
    <property type="match status" value="1"/>
</dbReference>
<dbReference type="RefSeq" id="WP_344620683.1">
    <property type="nucleotide sequence ID" value="NZ_BAAARV010000141.1"/>
</dbReference>
<keyword evidence="3" id="KW-0804">Transcription</keyword>
<dbReference type="EMBL" id="BAAARV010000141">
    <property type="protein sequence ID" value="GAA2394766.1"/>
    <property type="molecule type" value="Genomic_DNA"/>
</dbReference>
<dbReference type="Gene3D" id="1.10.10.60">
    <property type="entry name" value="Homeodomain-like"/>
    <property type="match status" value="1"/>
</dbReference>
<feature type="DNA-binding region" description="H-T-H motif" evidence="4">
    <location>
        <begin position="37"/>
        <end position="56"/>
    </location>
</feature>
<proteinExistence type="predicted"/>
<dbReference type="PROSITE" id="PS50977">
    <property type="entry name" value="HTH_TETR_2"/>
    <property type="match status" value="1"/>
</dbReference>
<dbReference type="Proteomes" id="UP001501444">
    <property type="component" value="Unassembled WGS sequence"/>
</dbReference>
<evidence type="ECO:0000256" key="2">
    <source>
        <dbReference type="ARBA" id="ARBA00023125"/>
    </source>
</evidence>
<comment type="caution">
    <text evidence="6">The sequence shown here is derived from an EMBL/GenBank/DDBJ whole genome shotgun (WGS) entry which is preliminary data.</text>
</comment>
<dbReference type="SUPFAM" id="SSF48498">
    <property type="entry name" value="Tetracyclin repressor-like, C-terminal domain"/>
    <property type="match status" value="1"/>
</dbReference>
<dbReference type="PANTHER" id="PTHR30055:SF148">
    <property type="entry name" value="TETR-FAMILY TRANSCRIPTIONAL REGULATOR"/>
    <property type="match status" value="1"/>
</dbReference>
<dbReference type="Pfam" id="PF00440">
    <property type="entry name" value="TetR_N"/>
    <property type="match status" value="1"/>
</dbReference>
<keyword evidence="7" id="KW-1185">Reference proteome</keyword>
<dbReference type="Pfam" id="PF16859">
    <property type="entry name" value="TetR_C_11"/>
    <property type="match status" value="1"/>
</dbReference>
<sequence length="192" mass="20652">MSEEKTRRPGGRSARVREDVHRAVMALVAERGYGNFTVGDVAAAAGVADSSIYRRWGTLEALFSEVSLTWLTTYSPIPDTGSLRGDLHAYAAGVLRDVTGPSGLAVLRLMLALSTAGPSGLEARERFLAARGAQLQAMVDRAAERGEHPPHPLDVVDHILAPLYVRALFGIDGLTPEYIDRLVTCVLQLADT</sequence>
<protein>
    <submittedName>
        <fullName evidence="6">TetR/AcrR family transcriptional regulator</fullName>
    </submittedName>
</protein>
<organism evidence="6 7">
    <name type="scientific">Dactylosporangium salmoneum</name>
    <dbReference type="NCBI Taxonomy" id="53361"/>
    <lineage>
        <taxon>Bacteria</taxon>
        <taxon>Bacillati</taxon>
        <taxon>Actinomycetota</taxon>
        <taxon>Actinomycetes</taxon>
        <taxon>Micromonosporales</taxon>
        <taxon>Micromonosporaceae</taxon>
        <taxon>Dactylosporangium</taxon>
    </lineage>
</organism>
<dbReference type="PANTHER" id="PTHR30055">
    <property type="entry name" value="HTH-TYPE TRANSCRIPTIONAL REGULATOR RUTR"/>
    <property type="match status" value="1"/>
</dbReference>